<protein>
    <submittedName>
        <fullName evidence="1">Uncharacterized protein</fullName>
    </submittedName>
</protein>
<comment type="caution">
    <text evidence="1">The sequence shown here is derived from an EMBL/GenBank/DDBJ whole genome shotgun (WGS) entry which is preliminary data.</text>
</comment>
<dbReference type="Proteomes" id="UP001172681">
    <property type="component" value="Unassembled WGS sequence"/>
</dbReference>
<accession>A0AA38YEB2</accession>
<gene>
    <name evidence="1" type="ORF">H2204_000874</name>
</gene>
<organism evidence="1 2">
    <name type="scientific">Knufia peltigerae</name>
    <dbReference type="NCBI Taxonomy" id="1002370"/>
    <lineage>
        <taxon>Eukaryota</taxon>
        <taxon>Fungi</taxon>
        <taxon>Dikarya</taxon>
        <taxon>Ascomycota</taxon>
        <taxon>Pezizomycotina</taxon>
        <taxon>Eurotiomycetes</taxon>
        <taxon>Chaetothyriomycetidae</taxon>
        <taxon>Chaetothyriales</taxon>
        <taxon>Trichomeriaceae</taxon>
        <taxon>Knufia</taxon>
    </lineage>
</organism>
<sequence length="80" mass="9265">MDIFDQFFRGRPVTIARNGHLEPATMIYGPRVRLAALAIPERRRRPPPPPPPPRRPIIYDDYGDDYVSESDYEQVLIVCI</sequence>
<evidence type="ECO:0000313" key="2">
    <source>
        <dbReference type="Proteomes" id="UP001172681"/>
    </source>
</evidence>
<reference evidence="1" key="1">
    <citation type="submission" date="2022-10" db="EMBL/GenBank/DDBJ databases">
        <title>Culturing micro-colonial fungi from biological soil crusts in the Mojave desert and describing Neophaeococcomyces mojavensis, and introducing the new genera and species Taxawa tesnikishii.</title>
        <authorList>
            <person name="Kurbessoian T."/>
            <person name="Stajich J.E."/>
        </authorList>
    </citation>
    <scope>NUCLEOTIDE SEQUENCE</scope>
    <source>
        <strain evidence="1">TK_35</strain>
    </source>
</reference>
<proteinExistence type="predicted"/>
<dbReference type="AlphaFoldDB" id="A0AA38YEB2"/>
<keyword evidence="2" id="KW-1185">Reference proteome</keyword>
<evidence type="ECO:0000313" key="1">
    <source>
        <dbReference type="EMBL" id="KAJ9646211.1"/>
    </source>
</evidence>
<dbReference type="EMBL" id="JAPDRN010000003">
    <property type="protein sequence ID" value="KAJ9646211.1"/>
    <property type="molecule type" value="Genomic_DNA"/>
</dbReference>
<name>A0AA38YEB2_9EURO</name>